<dbReference type="GO" id="GO:0008474">
    <property type="term" value="F:palmitoyl-(protein) hydrolase activity"/>
    <property type="evidence" value="ECO:0007669"/>
    <property type="project" value="TreeGrafter"/>
</dbReference>
<keyword evidence="3" id="KW-0378">Hydrolase</keyword>
<protein>
    <submittedName>
        <fullName evidence="3">Alpha/beta-hydrolase</fullName>
    </submittedName>
</protein>
<dbReference type="Pfam" id="PF00561">
    <property type="entry name" value="Abhydrolase_1"/>
    <property type="match status" value="1"/>
</dbReference>
<evidence type="ECO:0000313" key="3">
    <source>
        <dbReference type="EMBL" id="THY04555.1"/>
    </source>
</evidence>
<comment type="caution">
    <text evidence="3">The sequence shown here is derived from an EMBL/GenBank/DDBJ whole genome shotgun (WGS) entry which is preliminary data.</text>
</comment>
<name>A0A4S9JQR6_AURPU</name>
<evidence type="ECO:0000259" key="2">
    <source>
        <dbReference type="Pfam" id="PF00561"/>
    </source>
</evidence>
<sequence>MKPRLDCLFARNARHSIFFRQAVSAQPRRGLFTTQHVPLRHKLSPRDHVSIIQRRSIFAGVSPFILVPSVFVGLLIGHWLHKCLLMVLFQNKIIYMPSLPPGSRREKLEDYSKTWAGVSWEEKQIRSLDGTKLAVAIARPDESSAAAQSKRKQIIVLYFQGNGASIPPRTPMLSNIIRAAARDSPHDWTLLALSYRGYWTSSGRAHQRGIEKDAQAFVAWAVQTYIQDPEDFELILWGQSIGAGVAAYAASKHLESAEDTNVVDTPAISRLILETPFVSIKSMLAAIYPDWWVPYKHLWPFLRSWWDSEDALRKVAESQQPPKVLMVVASGDEIVPRVQADQLETLCKDLNLDVTRKDVLGALHTQASTLEQGKRVISTWMRDGEVR</sequence>
<dbReference type="Gene3D" id="3.40.50.1820">
    <property type="entry name" value="alpha/beta hydrolase"/>
    <property type="match status" value="1"/>
</dbReference>
<dbReference type="InterPro" id="IPR000073">
    <property type="entry name" value="AB_hydrolase_1"/>
</dbReference>
<dbReference type="InterPro" id="IPR029058">
    <property type="entry name" value="AB_hydrolase_fold"/>
</dbReference>
<feature type="domain" description="AB hydrolase-1" evidence="2">
    <location>
        <begin position="156"/>
        <end position="292"/>
    </location>
</feature>
<feature type="transmembrane region" description="Helical" evidence="1">
    <location>
        <begin position="56"/>
        <end position="80"/>
    </location>
</feature>
<proteinExistence type="predicted"/>
<keyword evidence="1" id="KW-1133">Transmembrane helix</keyword>
<evidence type="ECO:0000256" key="1">
    <source>
        <dbReference type="SAM" id="Phobius"/>
    </source>
</evidence>
<dbReference type="AlphaFoldDB" id="A0A4S9JQR6"/>
<keyword evidence="1" id="KW-0812">Transmembrane</keyword>
<dbReference type="GO" id="GO:0016020">
    <property type="term" value="C:membrane"/>
    <property type="evidence" value="ECO:0007669"/>
    <property type="project" value="TreeGrafter"/>
</dbReference>
<dbReference type="EMBL" id="QZBD01000832">
    <property type="protein sequence ID" value="THY04555.1"/>
    <property type="molecule type" value="Genomic_DNA"/>
</dbReference>
<dbReference type="PANTHER" id="PTHR12277:SF64">
    <property type="entry name" value="SUPERFAMILY HYDROLASE, PUTATIVE (AFU_ORTHOLOGUE AFUA_3G01760)-RELATED"/>
    <property type="match status" value="1"/>
</dbReference>
<evidence type="ECO:0000313" key="4">
    <source>
        <dbReference type="Proteomes" id="UP000306584"/>
    </source>
</evidence>
<reference evidence="3 4" key="1">
    <citation type="submission" date="2018-10" db="EMBL/GenBank/DDBJ databases">
        <title>Fifty Aureobasidium pullulans genomes reveal a recombining polyextremotolerant generalist.</title>
        <authorList>
            <person name="Gostincar C."/>
            <person name="Turk M."/>
            <person name="Zajc J."/>
            <person name="Gunde-Cimerman N."/>
        </authorList>
    </citation>
    <scope>NUCLEOTIDE SEQUENCE [LARGE SCALE GENOMIC DNA]</scope>
    <source>
        <strain evidence="3 4">EXF-6604</strain>
    </source>
</reference>
<keyword evidence="1" id="KW-0472">Membrane</keyword>
<dbReference type="SUPFAM" id="SSF53474">
    <property type="entry name" value="alpha/beta-Hydrolases"/>
    <property type="match status" value="1"/>
</dbReference>
<accession>A0A4S9JQR6</accession>
<dbReference type="Proteomes" id="UP000306584">
    <property type="component" value="Unassembled WGS sequence"/>
</dbReference>
<gene>
    <name evidence="3" type="ORF">D6D01_10094</name>
</gene>
<dbReference type="PANTHER" id="PTHR12277">
    <property type="entry name" value="ALPHA/BETA HYDROLASE DOMAIN-CONTAINING PROTEIN"/>
    <property type="match status" value="1"/>
</dbReference>
<organism evidence="3 4">
    <name type="scientific">Aureobasidium pullulans</name>
    <name type="common">Black yeast</name>
    <name type="synonym">Pullularia pullulans</name>
    <dbReference type="NCBI Taxonomy" id="5580"/>
    <lineage>
        <taxon>Eukaryota</taxon>
        <taxon>Fungi</taxon>
        <taxon>Dikarya</taxon>
        <taxon>Ascomycota</taxon>
        <taxon>Pezizomycotina</taxon>
        <taxon>Dothideomycetes</taxon>
        <taxon>Dothideomycetidae</taxon>
        <taxon>Dothideales</taxon>
        <taxon>Saccotheciaceae</taxon>
        <taxon>Aureobasidium</taxon>
    </lineage>
</organism>